<dbReference type="InterPro" id="IPR002347">
    <property type="entry name" value="SDR_fam"/>
</dbReference>
<sequence length="328" mass="37067">MNLVKIMVESFYFMCSVQFWRMALLWTLSLIFSYLDLFTQRFMTSKLKLYPRYSPKGSANFNSPAGKPVCIITGATSGLGAAAAYALSKEGFYVVLVGRSSERLSRAISAVKSGNQDSCLKAFEVDLSSFKSIIQFKHSLEQWLLDSKMHSSVQLLINNAGILATSRRLTSEGYDEMLATNYMGAFCLTKILLPLLQNSPVPSRVVNLTSFTHRNVCCMQANRETISGKSFVKSKSYPYAQIYEYSKCLTWKLIRLLIFQKYLNAITIPPLRVQFVKQENGYDEVSGVYFFGGNGRCLQSSRLSYNSRLAKDLWATSCNLFQELVLNF</sequence>
<accession>A0A5A7QVG9</accession>
<evidence type="ECO:0000256" key="3">
    <source>
        <dbReference type="SAM" id="Phobius"/>
    </source>
</evidence>
<keyword evidence="2" id="KW-0560">Oxidoreductase</keyword>
<organism evidence="4 5">
    <name type="scientific">Striga asiatica</name>
    <name type="common">Asiatic witchweed</name>
    <name type="synonym">Buchnera asiatica</name>
    <dbReference type="NCBI Taxonomy" id="4170"/>
    <lineage>
        <taxon>Eukaryota</taxon>
        <taxon>Viridiplantae</taxon>
        <taxon>Streptophyta</taxon>
        <taxon>Embryophyta</taxon>
        <taxon>Tracheophyta</taxon>
        <taxon>Spermatophyta</taxon>
        <taxon>Magnoliopsida</taxon>
        <taxon>eudicotyledons</taxon>
        <taxon>Gunneridae</taxon>
        <taxon>Pentapetalae</taxon>
        <taxon>asterids</taxon>
        <taxon>lamiids</taxon>
        <taxon>Lamiales</taxon>
        <taxon>Orobanchaceae</taxon>
        <taxon>Buchnereae</taxon>
        <taxon>Striga</taxon>
    </lineage>
</organism>
<feature type="transmembrane region" description="Helical" evidence="3">
    <location>
        <begin position="20"/>
        <end position="38"/>
    </location>
</feature>
<keyword evidence="3" id="KW-0812">Transmembrane</keyword>
<evidence type="ECO:0000313" key="5">
    <source>
        <dbReference type="Proteomes" id="UP000325081"/>
    </source>
</evidence>
<dbReference type="Gene3D" id="3.40.50.720">
    <property type="entry name" value="NAD(P)-binding Rossmann-like Domain"/>
    <property type="match status" value="1"/>
</dbReference>
<reference evidence="5" key="1">
    <citation type="journal article" date="2019" name="Curr. Biol.">
        <title>Genome Sequence of Striga asiatica Provides Insight into the Evolution of Plant Parasitism.</title>
        <authorList>
            <person name="Yoshida S."/>
            <person name="Kim S."/>
            <person name="Wafula E.K."/>
            <person name="Tanskanen J."/>
            <person name="Kim Y.M."/>
            <person name="Honaas L."/>
            <person name="Yang Z."/>
            <person name="Spallek T."/>
            <person name="Conn C.E."/>
            <person name="Ichihashi Y."/>
            <person name="Cheong K."/>
            <person name="Cui S."/>
            <person name="Der J.P."/>
            <person name="Gundlach H."/>
            <person name="Jiao Y."/>
            <person name="Hori C."/>
            <person name="Ishida J.K."/>
            <person name="Kasahara H."/>
            <person name="Kiba T."/>
            <person name="Kim M.S."/>
            <person name="Koo N."/>
            <person name="Laohavisit A."/>
            <person name="Lee Y.H."/>
            <person name="Lumba S."/>
            <person name="McCourt P."/>
            <person name="Mortimer J.C."/>
            <person name="Mutuku J.M."/>
            <person name="Nomura T."/>
            <person name="Sasaki-Sekimoto Y."/>
            <person name="Seto Y."/>
            <person name="Wang Y."/>
            <person name="Wakatake T."/>
            <person name="Sakakibara H."/>
            <person name="Demura T."/>
            <person name="Yamaguchi S."/>
            <person name="Yoneyama K."/>
            <person name="Manabe R.I."/>
            <person name="Nelson D.C."/>
            <person name="Schulman A.H."/>
            <person name="Timko M.P."/>
            <person name="dePamphilis C.W."/>
            <person name="Choi D."/>
            <person name="Shirasu K."/>
        </authorList>
    </citation>
    <scope>NUCLEOTIDE SEQUENCE [LARGE SCALE GENOMIC DNA]</scope>
    <source>
        <strain evidence="5">cv. UVA1</strain>
    </source>
</reference>
<name>A0A5A7QVG9_STRAF</name>
<comment type="caution">
    <text evidence="4">The sequence shown here is derived from an EMBL/GenBank/DDBJ whole genome shotgun (WGS) entry which is preliminary data.</text>
</comment>
<dbReference type="Proteomes" id="UP000325081">
    <property type="component" value="Unassembled WGS sequence"/>
</dbReference>
<dbReference type="GO" id="GO:0016491">
    <property type="term" value="F:oxidoreductase activity"/>
    <property type="evidence" value="ECO:0007669"/>
    <property type="project" value="UniProtKB-KW"/>
</dbReference>
<dbReference type="Pfam" id="PF00106">
    <property type="entry name" value="adh_short"/>
    <property type="match status" value="1"/>
</dbReference>
<evidence type="ECO:0000256" key="1">
    <source>
        <dbReference type="ARBA" id="ARBA00006484"/>
    </source>
</evidence>
<evidence type="ECO:0000313" key="4">
    <source>
        <dbReference type="EMBL" id="GER48892.1"/>
    </source>
</evidence>
<evidence type="ECO:0000256" key="2">
    <source>
        <dbReference type="ARBA" id="ARBA00023002"/>
    </source>
</evidence>
<dbReference type="EMBL" id="BKCP01008404">
    <property type="protein sequence ID" value="GER48892.1"/>
    <property type="molecule type" value="Genomic_DNA"/>
</dbReference>
<dbReference type="SUPFAM" id="SSF51735">
    <property type="entry name" value="NAD(P)-binding Rossmann-fold domains"/>
    <property type="match status" value="1"/>
</dbReference>
<dbReference type="PANTHER" id="PTHR24320:SF227">
    <property type="entry name" value="RETINOL DEHYDROGENASE 11"/>
    <property type="match status" value="1"/>
</dbReference>
<dbReference type="InterPro" id="IPR036291">
    <property type="entry name" value="NAD(P)-bd_dom_sf"/>
</dbReference>
<dbReference type="PRINTS" id="PR00081">
    <property type="entry name" value="GDHRDH"/>
</dbReference>
<dbReference type="PANTHER" id="PTHR24320">
    <property type="entry name" value="RETINOL DEHYDROGENASE"/>
    <property type="match status" value="1"/>
</dbReference>
<keyword evidence="5" id="KW-1185">Reference proteome</keyword>
<gene>
    <name evidence="4" type="ORF">STAS_26098</name>
</gene>
<proteinExistence type="inferred from homology"/>
<dbReference type="OrthoDB" id="542013at2759"/>
<dbReference type="AlphaFoldDB" id="A0A5A7QVG9"/>
<keyword evidence="3" id="KW-1133">Transmembrane helix</keyword>
<keyword evidence="3" id="KW-0472">Membrane</keyword>
<protein>
    <submittedName>
        <fullName evidence="4">NAD(P)-binding Rossmann-fold superfamily protein</fullName>
    </submittedName>
</protein>
<comment type="similarity">
    <text evidence="1">Belongs to the short-chain dehydrogenases/reductases (SDR) family.</text>
</comment>